<feature type="compositionally biased region" description="Polar residues" evidence="1">
    <location>
        <begin position="71"/>
        <end position="99"/>
    </location>
</feature>
<keyword evidence="2" id="KW-0732">Signal</keyword>
<gene>
    <name evidence="3" type="ORF">ACFQU8_08080</name>
</gene>
<feature type="signal peptide" evidence="2">
    <location>
        <begin position="1"/>
        <end position="23"/>
    </location>
</feature>
<evidence type="ECO:0000313" key="3">
    <source>
        <dbReference type="EMBL" id="MFC7747194.1"/>
    </source>
</evidence>
<keyword evidence="4" id="KW-1185">Reference proteome</keyword>
<feature type="chain" id="PRO_5047186771" description="Lipoprotein" evidence="2">
    <location>
        <begin position="24"/>
        <end position="187"/>
    </location>
</feature>
<organism evidence="3 4">
    <name type="scientific">Lentibacillus kimchii</name>
    <dbReference type="NCBI Taxonomy" id="1542911"/>
    <lineage>
        <taxon>Bacteria</taxon>
        <taxon>Bacillati</taxon>
        <taxon>Bacillota</taxon>
        <taxon>Bacilli</taxon>
        <taxon>Bacillales</taxon>
        <taxon>Bacillaceae</taxon>
        <taxon>Lentibacillus</taxon>
    </lineage>
</organism>
<evidence type="ECO:0000256" key="1">
    <source>
        <dbReference type="SAM" id="MobiDB-lite"/>
    </source>
</evidence>
<proteinExistence type="predicted"/>
<name>A0ABW2UTU1_9BACI</name>
<evidence type="ECO:0000313" key="4">
    <source>
        <dbReference type="Proteomes" id="UP001596620"/>
    </source>
</evidence>
<evidence type="ECO:0000256" key="2">
    <source>
        <dbReference type="SAM" id="SignalP"/>
    </source>
</evidence>
<dbReference type="RefSeq" id="WP_382358711.1">
    <property type="nucleotide sequence ID" value="NZ_JBHTGR010000016.1"/>
</dbReference>
<evidence type="ECO:0008006" key="5">
    <source>
        <dbReference type="Google" id="ProtNLM"/>
    </source>
</evidence>
<comment type="caution">
    <text evidence="3">The sequence shown here is derived from an EMBL/GenBank/DDBJ whole genome shotgun (WGS) entry which is preliminary data.</text>
</comment>
<dbReference type="EMBL" id="JBHTGR010000016">
    <property type="protein sequence ID" value="MFC7747194.1"/>
    <property type="molecule type" value="Genomic_DNA"/>
</dbReference>
<feature type="compositionally biased region" description="Basic and acidic residues" evidence="1">
    <location>
        <begin position="61"/>
        <end position="70"/>
    </location>
</feature>
<accession>A0ABW2UTU1</accession>
<dbReference type="PROSITE" id="PS51257">
    <property type="entry name" value="PROKAR_LIPOPROTEIN"/>
    <property type="match status" value="1"/>
</dbReference>
<feature type="compositionally biased region" description="Acidic residues" evidence="1">
    <location>
        <begin position="32"/>
        <end position="42"/>
    </location>
</feature>
<dbReference type="Proteomes" id="UP001596620">
    <property type="component" value="Unassembled WGS sequence"/>
</dbReference>
<sequence>MKKRYLVTILAVAFTLLLLSACSDDSSSASDQPDENDQEDVIDDNRHADNNADAAANQDESDSKDVHGSPDSEQNDPSSDTDQTNTVNGNNSENASSNDKFTKGDHDNAKITRMAEAIDHLKTKLDENDEVNMSDTEFIPDDRSPKTDKKGKYYIISLVSKSMREEGGSGTVGKYNVYQNGDYEMAY</sequence>
<reference evidence="4" key="1">
    <citation type="journal article" date="2019" name="Int. J. Syst. Evol. Microbiol.">
        <title>The Global Catalogue of Microorganisms (GCM) 10K type strain sequencing project: providing services to taxonomists for standard genome sequencing and annotation.</title>
        <authorList>
            <consortium name="The Broad Institute Genomics Platform"/>
            <consortium name="The Broad Institute Genome Sequencing Center for Infectious Disease"/>
            <person name="Wu L."/>
            <person name="Ma J."/>
        </authorList>
    </citation>
    <scope>NUCLEOTIDE SEQUENCE [LARGE SCALE GENOMIC DNA]</scope>
    <source>
        <strain evidence="4">JCM 30234</strain>
    </source>
</reference>
<protein>
    <recommendedName>
        <fullName evidence="5">Lipoprotein</fullName>
    </recommendedName>
</protein>
<feature type="region of interest" description="Disordered" evidence="1">
    <location>
        <begin position="23"/>
        <end position="105"/>
    </location>
</feature>